<dbReference type="NCBIfam" id="TIGR02593">
    <property type="entry name" value="CRISPR_cas5"/>
    <property type="match status" value="1"/>
</dbReference>
<comment type="caution">
    <text evidence="2">The sequence shown here is derived from an EMBL/GenBank/DDBJ whole genome shotgun (WGS) entry which is preliminary data.</text>
</comment>
<dbReference type="InterPro" id="IPR013421">
    <property type="entry name" value="CRISPR-assoc_prot_Cas5_HALMA"/>
</dbReference>
<dbReference type="InterPro" id="IPR013422">
    <property type="entry name" value="CRISPR-assoc_prot_Cas5_N"/>
</dbReference>
<sequence length="253" mass="29641">MRKVLVFDVWGDFAHFRRGYTTTSPLTFSIPPRTSLCGLIGAILGLEKKGNEYLREFTLDKAKIGLKLLNPVKKIRIAENLIHTKDAKGIGMNLITTRAQIRFEFLKDPKYRIYFWHSDNKRDNEIYDQLKKKLTEHKSVYTPCFGLSENIANFNFVGEINVETKEPKEKILIYSVLPAEKVTNKRGINFNFYIEYEYFSLRLPIEMNQKRVITKYSNVLFERNGKPIEANMKEPYLEICYDDGTKENIVFIE</sequence>
<dbReference type="EMBL" id="JAACVF010000037">
    <property type="protein sequence ID" value="NCN64726.1"/>
    <property type="molecule type" value="Genomic_DNA"/>
</dbReference>
<keyword evidence="1" id="KW-0051">Antiviral defense</keyword>
<dbReference type="GO" id="GO:0043571">
    <property type="term" value="P:maintenance of CRISPR repeat elements"/>
    <property type="evidence" value="ECO:0007669"/>
    <property type="project" value="InterPro"/>
</dbReference>
<evidence type="ECO:0000313" key="2">
    <source>
        <dbReference type="EMBL" id="NCN64726.1"/>
    </source>
</evidence>
<dbReference type="EMBL" id="JAACQH010000066">
    <property type="protein sequence ID" value="NCS91474.1"/>
    <property type="molecule type" value="Genomic_DNA"/>
</dbReference>
<dbReference type="Gene3D" id="3.30.70.2660">
    <property type="match status" value="1"/>
</dbReference>
<evidence type="ECO:0000313" key="3">
    <source>
        <dbReference type="EMBL" id="NCS91474.1"/>
    </source>
</evidence>
<dbReference type="Pfam" id="PF09704">
    <property type="entry name" value="Cas_Cas5d"/>
    <property type="match status" value="1"/>
</dbReference>
<proteinExistence type="predicted"/>
<evidence type="ECO:0000256" key="1">
    <source>
        <dbReference type="ARBA" id="ARBA00023118"/>
    </source>
</evidence>
<name>A0A8J8CEF1_9ARCH</name>
<dbReference type="NCBIfam" id="TIGR02592">
    <property type="entry name" value="cas_Cas5h"/>
    <property type="match status" value="1"/>
</dbReference>
<dbReference type="GO" id="GO:0051607">
    <property type="term" value="P:defense response to virus"/>
    <property type="evidence" value="ECO:0007669"/>
    <property type="project" value="UniProtKB-KW"/>
</dbReference>
<evidence type="ECO:0000313" key="4">
    <source>
        <dbReference type="Proteomes" id="UP000768163"/>
    </source>
</evidence>
<dbReference type="InterPro" id="IPR021124">
    <property type="entry name" value="CRISPR-assoc_prot_Cas5"/>
</dbReference>
<reference evidence="2" key="1">
    <citation type="submission" date="2019-11" db="EMBL/GenBank/DDBJ databases">
        <title>Lipid analysis of CO2-rich subsurface aquifers suggests an autotrophy-based deep biosphere with lysolipids enriched in CPR bacteria.</title>
        <authorList>
            <person name="Probst A.J."/>
            <person name="Elling F.J."/>
            <person name="Castelle C.J."/>
            <person name="Zhu Q."/>
            <person name="Elvert M."/>
            <person name="Birarda G."/>
            <person name="Holman H.-Y."/>
            <person name="Lane K.R."/>
            <person name="Ladd B."/>
            <person name="Ryan M.C."/>
            <person name="Woyke T."/>
            <person name="Hinrichs K.-U."/>
            <person name="Banfield J.F."/>
        </authorList>
    </citation>
    <scope>NUCLEOTIDE SEQUENCE</scope>
    <source>
        <strain evidence="2">CG_2015-01_33_1645</strain>
        <strain evidence="3">CG_2015-04_33_537</strain>
    </source>
</reference>
<organism evidence="2 4">
    <name type="scientific">Candidatus Altarchaeum hamiconexum</name>
    <dbReference type="NCBI Taxonomy" id="1803513"/>
    <lineage>
        <taxon>Archaea</taxon>
        <taxon>Candidatus Altarchaeota</taxon>
        <taxon>Candidatus Altiarchaeia</taxon>
        <taxon>Candidatus Altarchaeales</taxon>
        <taxon>Candidatus Altarchaeaceae</taxon>
        <taxon>Candidatus Altarchaeum</taxon>
    </lineage>
</organism>
<dbReference type="AlphaFoldDB" id="A0A8J8CEF1"/>
<protein>
    <submittedName>
        <fullName evidence="2">Type I-B CRISPR-associated protein Cas5</fullName>
    </submittedName>
</protein>
<dbReference type="Proteomes" id="UP000768163">
    <property type="component" value="Unassembled WGS sequence"/>
</dbReference>
<gene>
    <name evidence="2" type="primary">cas5b</name>
    <name evidence="3" type="ORF">GW779_03560</name>
    <name evidence="2" type="ORF">GW910_01435</name>
</gene>
<accession>A0A8J8CEF1</accession>
<dbReference type="Proteomes" id="UP000738826">
    <property type="component" value="Unassembled WGS sequence"/>
</dbReference>